<dbReference type="InterPro" id="IPR054274">
    <property type="entry name" value="DUF7005"/>
</dbReference>
<accession>A0A1B8ZHT8</accession>
<dbReference type="STRING" id="651561.BBI00_15620"/>
<organism evidence="1 2">
    <name type="scientific">Chryseobacterium arthrosphaerae</name>
    <dbReference type="NCBI Taxonomy" id="651561"/>
    <lineage>
        <taxon>Bacteria</taxon>
        <taxon>Pseudomonadati</taxon>
        <taxon>Bacteroidota</taxon>
        <taxon>Flavobacteriia</taxon>
        <taxon>Flavobacteriales</taxon>
        <taxon>Weeksellaceae</taxon>
        <taxon>Chryseobacterium group</taxon>
        <taxon>Chryseobacterium</taxon>
    </lineage>
</organism>
<gene>
    <name evidence="1" type="ORF">BBI00_15620</name>
</gene>
<reference evidence="2" key="1">
    <citation type="submission" date="2016-07" db="EMBL/GenBank/DDBJ databases">
        <authorList>
            <person name="Florea S."/>
            <person name="Webb J.S."/>
            <person name="Jaromczyk J."/>
            <person name="Schardl C.L."/>
        </authorList>
    </citation>
    <scope>NUCLEOTIDE SEQUENCE [LARGE SCALE GENOMIC DNA]</scope>
    <source>
        <strain evidence="2">CC-VM-7</strain>
    </source>
</reference>
<dbReference type="AlphaFoldDB" id="A0A1B8ZHT8"/>
<proteinExistence type="predicted"/>
<dbReference type="Pfam" id="PF22541">
    <property type="entry name" value="DUF7005"/>
    <property type="match status" value="1"/>
</dbReference>
<comment type="caution">
    <text evidence="1">The sequence shown here is derived from an EMBL/GenBank/DDBJ whole genome shotgun (WGS) entry which is preliminary data.</text>
</comment>
<sequence>MIAMKNNEEFQVSKELESYFQNKFSPASITTIPSGENFCIKFWKDYLQTNSLNSFQTLKSFYPQLHFPIQADINKTDAYINAVLKGKESYKEFQHGLKLNDVEGLTISVHESIAGGIPVVSVPDSKDFTTIVQSFLHKSNPIEVPESMGAFLASGMNNWARIHALKKQWTETNPFGNWNEEFSKNILPDPDLYKDKIIVLSNKPYSNVSAGYLGLPDDEWKAYSYLIRLEHECTHLYTLQTYGFASNNLHDELIADYIGIAKAVGKYNKQWMLSFMGLEDYPNYRKGARLQNYLESLLLSEENFRILTGIIKNAIETIAWFDCELGPIQSDKDQKMRIEALCETDLINIASRKGGYILMTKYNEKD</sequence>
<protein>
    <submittedName>
        <fullName evidence="1">Uncharacterized protein</fullName>
    </submittedName>
</protein>
<dbReference type="EMBL" id="MAYG01000012">
    <property type="protein sequence ID" value="OCA71172.1"/>
    <property type="molecule type" value="Genomic_DNA"/>
</dbReference>
<evidence type="ECO:0000313" key="2">
    <source>
        <dbReference type="Proteomes" id="UP000093432"/>
    </source>
</evidence>
<name>A0A1B8ZHT8_9FLAO</name>
<dbReference type="Proteomes" id="UP000093432">
    <property type="component" value="Unassembled WGS sequence"/>
</dbReference>
<evidence type="ECO:0000313" key="1">
    <source>
        <dbReference type="EMBL" id="OCA71172.1"/>
    </source>
</evidence>